<evidence type="ECO:0000313" key="2">
    <source>
        <dbReference type="Proteomes" id="UP000006757"/>
    </source>
</evidence>
<comment type="caution">
    <text evidence="1">The sequence shown here is derived from an EMBL/GenBank/DDBJ whole genome shotgun (WGS) entry which is preliminary data.</text>
</comment>
<dbReference type="SUPFAM" id="SSF50370">
    <property type="entry name" value="Ricin B-like lectins"/>
    <property type="match status" value="1"/>
</dbReference>
<organism evidence="1 2">
    <name type="scientific">Trichosporon asahii var. asahii (strain CBS 8904)</name>
    <name type="common">Yeast</name>
    <dbReference type="NCBI Taxonomy" id="1220162"/>
    <lineage>
        <taxon>Eukaryota</taxon>
        <taxon>Fungi</taxon>
        <taxon>Dikarya</taxon>
        <taxon>Basidiomycota</taxon>
        <taxon>Agaricomycotina</taxon>
        <taxon>Tremellomycetes</taxon>
        <taxon>Trichosporonales</taxon>
        <taxon>Trichosporonaceae</taxon>
        <taxon>Trichosporon</taxon>
    </lineage>
</organism>
<proteinExistence type="predicted"/>
<dbReference type="AlphaFoldDB" id="K1VXK8"/>
<accession>K1VXK8</accession>
<gene>
    <name evidence="1" type="ORF">A1Q2_00491</name>
</gene>
<dbReference type="InParanoid" id="K1VXK8"/>
<evidence type="ECO:0000313" key="1">
    <source>
        <dbReference type="EMBL" id="EKD05261.1"/>
    </source>
</evidence>
<name>K1VXK8_TRIAC</name>
<protein>
    <submittedName>
        <fullName evidence="1">Uncharacterized protein</fullName>
    </submittedName>
</protein>
<sequence>MHLFLFVTSTSFTTDDLRPTPRPRPDNDYDMFMKTLALIAAAAAALAAPIPSHGEGSWTVHPAGSEGADAYCLSVDGEPGDGSSVVLHNCDNSQSQGWHLMSNQRGLQAYSTWRFQFGNSRWCLTGTEDGSLKLTYCMDSEMMRFNSDHGLWRMKGSKSCWDLPEGLGDGKPVRLAECADGKAEQMWVLQAAEGSQMHPFE</sequence>
<dbReference type="PROSITE" id="PS50231">
    <property type="entry name" value="RICIN_B_LECTIN"/>
    <property type="match status" value="1"/>
</dbReference>
<keyword evidence="2" id="KW-1185">Reference proteome</keyword>
<dbReference type="EMBL" id="AMBO01000140">
    <property type="protein sequence ID" value="EKD05261.1"/>
    <property type="molecule type" value="Genomic_DNA"/>
</dbReference>
<dbReference type="Proteomes" id="UP000006757">
    <property type="component" value="Unassembled WGS sequence"/>
</dbReference>
<dbReference type="Gene3D" id="2.80.10.50">
    <property type="match status" value="1"/>
</dbReference>
<dbReference type="HOGENOM" id="CLU_1564002_0_0_1"/>
<reference evidence="1 2" key="1">
    <citation type="journal article" date="2012" name="Eukaryot. Cell">
        <title>Genome sequence of the Trichosporon asahii environmental strain CBS 8904.</title>
        <authorList>
            <person name="Yang R.Y."/>
            <person name="Li H.T."/>
            <person name="Zhu H."/>
            <person name="Zhou G.P."/>
            <person name="Wang M."/>
            <person name="Wang L."/>
        </authorList>
    </citation>
    <scope>NUCLEOTIDE SEQUENCE [LARGE SCALE GENOMIC DNA]</scope>
    <source>
        <strain evidence="1 2">CBS 8904</strain>
    </source>
</reference>
<dbReference type="InterPro" id="IPR035992">
    <property type="entry name" value="Ricin_B-like_lectins"/>
</dbReference>